<accession>A0A8J1UZ53</accession>
<sequence length="649" mass="72366">MAETPNLRVTRSSRKGLDKKSTPQLFPIQTAPASVTARRTRKRLAVEECDETATSSKKQHVAESASTKDVTKEPKRQTRRALSESSKLKTKIPVKTSSSSGTDSQDEKKMIKSSKKKSPKPSVKPPKQNVKSSEQTVNSPKPSVKSPNPSVKNPEKSVKSPKPSVKSPKPSVKSPKTSVESPKPSVKSPKPSVKSPKTSVESPKPSVKSSKKSPKVADKSSKQTGTTSDVIETASKRSTRISRKRGAASLSPVNTPSKRRQKKSSSLKENTDSESDVAPTGDSSQESTKDEPEKEKSRPFNLKKDDVVKDVAVKDNVVKDNVVKDNVVNHETLTIETITENEDLESDKCNVKCDFPETAEQIVLPPNENEKQIREKSMLETLHEEIPSGDIAVDDKPKQTPHKPNEQLVVADIHLPFDDEPKKKIDETKLTLEQRFASPRKDVTTLRRSSLGIGLNKRRSSFIRVRFSNKLPSIISKDLCKQIPNDLPDEKRLEMLTKSTLEYTLQQLQQEFQDINDAESLEEKVMHAGEEACKKMVATGLFKHAVSKGRTAPNPINVEVQRLADKMQEKMDRYEEEAEKWDEMLQKQKALTTEAESLASNVKQNPLKDRPASLSSHQCQILNNLPNCNKIIDDLKYKHETLTLQAFIV</sequence>
<organism evidence="3 4">
    <name type="scientific">Owenia fusiformis</name>
    <name type="common">Polychaete worm</name>
    <dbReference type="NCBI Taxonomy" id="6347"/>
    <lineage>
        <taxon>Eukaryota</taxon>
        <taxon>Metazoa</taxon>
        <taxon>Spiralia</taxon>
        <taxon>Lophotrochozoa</taxon>
        <taxon>Annelida</taxon>
        <taxon>Polychaeta</taxon>
        <taxon>Sedentaria</taxon>
        <taxon>Canalipalpata</taxon>
        <taxon>Sabellida</taxon>
        <taxon>Oweniida</taxon>
        <taxon>Oweniidae</taxon>
        <taxon>Owenia</taxon>
    </lineage>
</organism>
<dbReference type="GO" id="GO:0051301">
    <property type="term" value="P:cell division"/>
    <property type="evidence" value="ECO:0007669"/>
    <property type="project" value="InterPro"/>
</dbReference>
<protein>
    <submittedName>
        <fullName evidence="3">Uncharacterized protein</fullName>
    </submittedName>
</protein>
<keyword evidence="4" id="KW-1185">Reference proteome</keyword>
<keyword evidence="1" id="KW-0175">Coiled coil</keyword>
<feature type="coiled-coil region" evidence="1">
    <location>
        <begin position="557"/>
        <end position="591"/>
    </location>
</feature>
<dbReference type="InterPro" id="IPR013218">
    <property type="entry name" value="Dsn1/Mis13"/>
</dbReference>
<comment type="caution">
    <text evidence="3">The sequence shown here is derived from an EMBL/GenBank/DDBJ whole genome shotgun (WGS) entry which is preliminary data.</text>
</comment>
<feature type="compositionally biased region" description="Basic and acidic residues" evidence="2">
    <location>
        <begin position="287"/>
        <end position="305"/>
    </location>
</feature>
<feature type="compositionally biased region" description="Low complexity" evidence="2">
    <location>
        <begin position="125"/>
        <end position="152"/>
    </location>
</feature>
<name>A0A8J1UZ53_OWEFU</name>
<dbReference type="AlphaFoldDB" id="A0A8J1UZ53"/>
<feature type="region of interest" description="Disordered" evidence="2">
    <location>
        <begin position="1"/>
        <end position="305"/>
    </location>
</feature>
<dbReference type="GO" id="GO:0007059">
    <property type="term" value="P:chromosome segregation"/>
    <property type="evidence" value="ECO:0007669"/>
    <property type="project" value="InterPro"/>
</dbReference>
<reference evidence="3" key="1">
    <citation type="submission" date="2022-03" db="EMBL/GenBank/DDBJ databases">
        <authorList>
            <person name="Martin C."/>
        </authorList>
    </citation>
    <scope>NUCLEOTIDE SEQUENCE</scope>
</reference>
<feature type="compositionally biased region" description="Basic residues" evidence="2">
    <location>
        <begin position="237"/>
        <end position="246"/>
    </location>
</feature>
<evidence type="ECO:0000256" key="1">
    <source>
        <dbReference type="SAM" id="Coils"/>
    </source>
</evidence>
<dbReference type="PANTHER" id="PTHR14778:SF2">
    <property type="entry name" value="KINETOCHORE-ASSOCIATED PROTEIN DSN1 HOMOLOG"/>
    <property type="match status" value="1"/>
</dbReference>
<gene>
    <name evidence="3" type="ORF">OFUS_LOCUS13558</name>
</gene>
<evidence type="ECO:0000313" key="4">
    <source>
        <dbReference type="Proteomes" id="UP000749559"/>
    </source>
</evidence>
<evidence type="ECO:0000313" key="3">
    <source>
        <dbReference type="EMBL" id="CAH1787944.1"/>
    </source>
</evidence>
<feature type="compositionally biased region" description="Low complexity" evidence="2">
    <location>
        <begin position="160"/>
        <end position="208"/>
    </location>
</feature>
<proteinExistence type="predicted"/>
<dbReference type="PANTHER" id="PTHR14778">
    <property type="entry name" value="KINETOCHORE-ASSOCIATED PROTEIN DSN1 HOMOLOG"/>
    <property type="match status" value="1"/>
</dbReference>
<dbReference type="GO" id="GO:0000444">
    <property type="term" value="C:MIS12/MIND type complex"/>
    <property type="evidence" value="ECO:0007669"/>
    <property type="project" value="InterPro"/>
</dbReference>
<dbReference type="Proteomes" id="UP000749559">
    <property type="component" value="Unassembled WGS sequence"/>
</dbReference>
<evidence type="ECO:0000256" key="2">
    <source>
        <dbReference type="SAM" id="MobiDB-lite"/>
    </source>
</evidence>
<dbReference type="EMBL" id="CAIIXF020000006">
    <property type="protein sequence ID" value="CAH1787944.1"/>
    <property type="molecule type" value="Genomic_DNA"/>
</dbReference>